<evidence type="ECO:0000313" key="7">
    <source>
        <dbReference type="Proteomes" id="UP001267638"/>
    </source>
</evidence>
<feature type="signal peptide" evidence="4">
    <location>
        <begin position="1"/>
        <end position="23"/>
    </location>
</feature>
<dbReference type="EC" id="3.5.2.6" evidence="3"/>
<dbReference type="Proteomes" id="UP001267638">
    <property type="component" value="Unassembled WGS sequence"/>
</dbReference>
<protein>
    <recommendedName>
        <fullName evidence="3">beta-lactamase</fullName>
        <ecNumber evidence="3">3.5.2.6</ecNumber>
    </recommendedName>
</protein>
<dbReference type="PANTHER" id="PTHR35333:SF3">
    <property type="entry name" value="BETA-LACTAMASE-TYPE TRANSPEPTIDASE FOLD CONTAINING PROTEIN"/>
    <property type="match status" value="1"/>
</dbReference>
<organism evidence="6 7">
    <name type="scientific">Sphingobium xenophagum</name>
    <dbReference type="NCBI Taxonomy" id="121428"/>
    <lineage>
        <taxon>Bacteria</taxon>
        <taxon>Pseudomonadati</taxon>
        <taxon>Pseudomonadota</taxon>
        <taxon>Alphaproteobacteria</taxon>
        <taxon>Sphingomonadales</taxon>
        <taxon>Sphingomonadaceae</taxon>
        <taxon>Sphingobium</taxon>
    </lineage>
</organism>
<dbReference type="InterPro" id="IPR000871">
    <property type="entry name" value="Beta-lactam_class-A"/>
</dbReference>
<dbReference type="RefSeq" id="WP_310223266.1">
    <property type="nucleotide sequence ID" value="NZ_JAVDWV010000006.1"/>
</dbReference>
<dbReference type="Pfam" id="PF13354">
    <property type="entry name" value="Beta-lactamase2"/>
    <property type="match status" value="1"/>
</dbReference>
<feature type="chain" id="PRO_5045924480" description="beta-lactamase" evidence="4">
    <location>
        <begin position="24"/>
        <end position="335"/>
    </location>
</feature>
<dbReference type="PANTHER" id="PTHR35333">
    <property type="entry name" value="BETA-LACTAMASE"/>
    <property type="match status" value="1"/>
</dbReference>
<keyword evidence="6" id="KW-0378">Hydrolase</keyword>
<evidence type="ECO:0000256" key="2">
    <source>
        <dbReference type="ARBA" id="ARBA00009009"/>
    </source>
</evidence>
<comment type="similarity">
    <text evidence="2">Belongs to the class-A beta-lactamase family.</text>
</comment>
<proteinExistence type="inferred from homology"/>
<dbReference type="Gene3D" id="3.40.710.10">
    <property type="entry name" value="DD-peptidase/beta-lactamase superfamily"/>
    <property type="match status" value="1"/>
</dbReference>
<accession>A0ABU1X0Y8</accession>
<evidence type="ECO:0000256" key="3">
    <source>
        <dbReference type="ARBA" id="ARBA00012865"/>
    </source>
</evidence>
<name>A0ABU1X0Y8_SPHXE</name>
<dbReference type="GO" id="GO:0008800">
    <property type="term" value="F:beta-lactamase activity"/>
    <property type="evidence" value="ECO:0007669"/>
    <property type="project" value="UniProtKB-EC"/>
</dbReference>
<dbReference type="InterPro" id="IPR045155">
    <property type="entry name" value="Beta-lactam_cat"/>
</dbReference>
<reference evidence="6 7" key="1">
    <citation type="submission" date="2023-07" db="EMBL/GenBank/DDBJ databases">
        <title>Sorghum-associated microbial communities from plants grown in Nebraska, USA.</title>
        <authorList>
            <person name="Schachtman D."/>
        </authorList>
    </citation>
    <scope>NUCLEOTIDE SEQUENCE [LARGE SCALE GENOMIC DNA]</scope>
    <source>
        <strain evidence="6 7">4256</strain>
    </source>
</reference>
<sequence length="335" mass="35503">MRFHRPIALAAAFGLFLAPLPSADAFGPVKSSVQQTAETRLIAQFERFATLTDGTVGITVRDLASGETLSLNGDTLFPMASAYKVAVAGKIFAMIDAGQLVLDDIVPRDVATMGPGAPLPVAQLLDLMLTQSDNNATDMLVARAGGPTAVNGWVAGLGIKGLRVDSNTADLLYRAMDLAPRPGNFNRNVAAALAADPALRIRDIRDLPNIAFARDPRDSATPTAMTDLVAAIRTGKALSPASTHAFITIMEQCRTGKARLPGMLPPGTTIAHKTGTINGTGNDTGVITLPDGRMFAITVFVMQDHRGRVMRDRIMAEAARAAYDYFLFAPDRATV</sequence>
<evidence type="ECO:0000256" key="4">
    <source>
        <dbReference type="SAM" id="SignalP"/>
    </source>
</evidence>
<dbReference type="InterPro" id="IPR012338">
    <property type="entry name" value="Beta-lactam/transpept-like"/>
</dbReference>
<keyword evidence="4" id="KW-0732">Signal</keyword>
<keyword evidence="7" id="KW-1185">Reference proteome</keyword>
<dbReference type="SUPFAM" id="SSF56601">
    <property type="entry name" value="beta-lactamase/transpeptidase-like"/>
    <property type="match status" value="1"/>
</dbReference>
<comment type="catalytic activity">
    <reaction evidence="1">
        <text>a beta-lactam + H2O = a substituted beta-amino acid</text>
        <dbReference type="Rhea" id="RHEA:20401"/>
        <dbReference type="ChEBI" id="CHEBI:15377"/>
        <dbReference type="ChEBI" id="CHEBI:35627"/>
        <dbReference type="ChEBI" id="CHEBI:140347"/>
        <dbReference type="EC" id="3.5.2.6"/>
    </reaction>
</comment>
<dbReference type="EMBL" id="JAVDWV010000006">
    <property type="protein sequence ID" value="MDR7154727.1"/>
    <property type="molecule type" value="Genomic_DNA"/>
</dbReference>
<evidence type="ECO:0000313" key="6">
    <source>
        <dbReference type="EMBL" id="MDR7154727.1"/>
    </source>
</evidence>
<gene>
    <name evidence="6" type="ORF">J2W40_001542</name>
</gene>
<evidence type="ECO:0000259" key="5">
    <source>
        <dbReference type="Pfam" id="PF13354"/>
    </source>
</evidence>
<comment type="caution">
    <text evidence="6">The sequence shown here is derived from an EMBL/GenBank/DDBJ whole genome shotgun (WGS) entry which is preliminary data.</text>
</comment>
<feature type="domain" description="Beta-lactamase class A catalytic" evidence="5">
    <location>
        <begin position="57"/>
        <end position="301"/>
    </location>
</feature>
<dbReference type="PRINTS" id="PR00118">
    <property type="entry name" value="BLACTAMASEA"/>
</dbReference>
<evidence type="ECO:0000256" key="1">
    <source>
        <dbReference type="ARBA" id="ARBA00001526"/>
    </source>
</evidence>